<keyword evidence="4" id="KW-0949">S-adenosyl-L-methionine</keyword>
<evidence type="ECO:0000313" key="7">
    <source>
        <dbReference type="EMBL" id="MCP1673026.1"/>
    </source>
</evidence>
<keyword evidence="3 7" id="KW-0808">Transferase</keyword>
<dbReference type="PIRSF" id="PIRSF003085">
    <property type="entry name" value="CMAS"/>
    <property type="match status" value="1"/>
</dbReference>
<sequence>MEGSRGASAVAGDLPGLSGRVLQAMARRIRHGTLTIQINDHHSMIRGEAAGPEAHLRLHRPWAFLTRLWGHGALGLGESYLAGHWETDDLTALLELLAVNEPYLGRSTRPNALARSRLLLEHRGNRNNHRGSRRNIAAHYDLGNAFYREWLDDTMTYSSALFEVPDVALEAAQNRKYQRILDRLDLSPGDHILEIGCGWGGLAIAAARRGARVTGLTLSQEQLAYARERVTELRLDEAIDLRLQDYRDVTGHFDHVVSIEMFEAVGEEYWPTYFESVARSLRPGGRAALQVITIDEDWYQQYRSTPDFIQRYVFPGGMLPTVEQFTRIAGATGLKVADMGFFGEHYARTLRRWHQQFLDALHRVEELGYDQHFQRIWRYYLSYCEAGFRIGRINLMQTTLQKPHEAACSR</sequence>
<evidence type="ECO:0000256" key="2">
    <source>
        <dbReference type="ARBA" id="ARBA00022603"/>
    </source>
</evidence>
<dbReference type="EMBL" id="JALJXV010000001">
    <property type="protein sequence ID" value="MCP1673026.1"/>
    <property type="molecule type" value="Genomic_DNA"/>
</dbReference>
<evidence type="ECO:0000256" key="3">
    <source>
        <dbReference type="ARBA" id="ARBA00022679"/>
    </source>
</evidence>
<dbReference type="GO" id="GO:0008825">
    <property type="term" value="F:cyclopropane-fatty-acyl-phospholipid synthase activity"/>
    <property type="evidence" value="ECO:0007669"/>
    <property type="project" value="UniProtKB-EC"/>
</dbReference>
<keyword evidence="5" id="KW-0443">Lipid metabolism</keyword>
<reference evidence="7" key="1">
    <citation type="submission" date="2022-03" db="EMBL/GenBank/DDBJ databases">
        <title>Genomic Encyclopedia of Type Strains, Phase III (KMG-III): the genomes of soil and plant-associated and newly described type strains.</title>
        <authorList>
            <person name="Whitman W."/>
        </authorList>
    </citation>
    <scope>NUCLEOTIDE SEQUENCE</scope>
    <source>
        <strain evidence="7">ANL 6-2</strain>
    </source>
</reference>
<dbReference type="InterPro" id="IPR029063">
    <property type="entry name" value="SAM-dependent_MTases_sf"/>
</dbReference>
<gene>
    <name evidence="7" type="ORF">J2T57_000118</name>
</gene>
<dbReference type="GO" id="GO:0032259">
    <property type="term" value="P:methylation"/>
    <property type="evidence" value="ECO:0007669"/>
    <property type="project" value="UniProtKB-KW"/>
</dbReference>
<dbReference type="CDD" id="cd02440">
    <property type="entry name" value="AdoMet_MTases"/>
    <property type="match status" value="1"/>
</dbReference>
<evidence type="ECO:0000256" key="5">
    <source>
        <dbReference type="ARBA" id="ARBA00023098"/>
    </source>
</evidence>
<evidence type="ECO:0000256" key="4">
    <source>
        <dbReference type="ARBA" id="ARBA00022691"/>
    </source>
</evidence>
<evidence type="ECO:0000256" key="1">
    <source>
        <dbReference type="ARBA" id="ARBA00010815"/>
    </source>
</evidence>
<dbReference type="Gene3D" id="3.40.50.150">
    <property type="entry name" value="Vaccinia Virus protein VP39"/>
    <property type="match status" value="1"/>
</dbReference>
<protein>
    <submittedName>
        <fullName evidence="7">Cyclopropane-fatty-acyl-phospholipid synthase</fullName>
        <ecNumber evidence="7">2.1.1.79</ecNumber>
    </submittedName>
</protein>
<dbReference type="SUPFAM" id="SSF53335">
    <property type="entry name" value="S-adenosyl-L-methionine-dependent methyltransferases"/>
    <property type="match status" value="1"/>
</dbReference>
<dbReference type="PANTHER" id="PTHR43667:SF2">
    <property type="entry name" value="FATTY ACID C-METHYL TRANSFERASE"/>
    <property type="match status" value="1"/>
</dbReference>
<keyword evidence="2 7" id="KW-0489">Methyltransferase</keyword>
<evidence type="ECO:0000256" key="6">
    <source>
        <dbReference type="PIRSR" id="PIRSR003085-1"/>
    </source>
</evidence>
<dbReference type="InterPro" id="IPR003333">
    <property type="entry name" value="CMAS"/>
</dbReference>
<dbReference type="PANTHER" id="PTHR43667">
    <property type="entry name" value="CYCLOPROPANE-FATTY-ACYL-PHOSPHOLIPID SYNTHASE"/>
    <property type="match status" value="1"/>
</dbReference>
<accession>A0AAE3KA64</accession>
<dbReference type="Pfam" id="PF02353">
    <property type="entry name" value="CMAS"/>
    <property type="match status" value="1"/>
</dbReference>
<organism evidence="7 8">
    <name type="scientific">Natronocella acetinitrilica</name>
    <dbReference type="NCBI Taxonomy" id="414046"/>
    <lineage>
        <taxon>Bacteria</taxon>
        <taxon>Pseudomonadati</taxon>
        <taxon>Pseudomonadota</taxon>
        <taxon>Gammaproteobacteria</taxon>
        <taxon>Chromatiales</taxon>
        <taxon>Ectothiorhodospiraceae</taxon>
        <taxon>Natronocella</taxon>
    </lineage>
</organism>
<dbReference type="RefSeq" id="WP_253472678.1">
    <property type="nucleotide sequence ID" value="NZ_JALJXV010000001.1"/>
</dbReference>
<keyword evidence="8" id="KW-1185">Reference proteome</keyword>
<dbReference type="EC" id="2.1.1.79" evidence="7"/>
<comment type="similarity">
    <text evidence="1">Belongs to the CFA/CMAS family.</text>
</comment>
<dbReference type="GO" id="GO:0008610">
    <property type="term" value="P:lipid biosynthetic process"/>
    <property type="evidence" value="ECO:0007669"/>
    <property type="project" value="InterPro"/>
</dbReference>
<comment type="caution">
    <text evidence="7">The sequence shown here is derived from an EMBL/GenBank/DDBJ whole genome shotgun (WGS) entry which is preliminary data.</text>
</comment>
<dbReference type="InterPro" id="IPR050723">
    <property type="entry name" value="CFA/CMAS"/>
</dbReference>
<name>A0AAE3KA64_9GAMM</name>
<feature type="active site" evidence="6">
    <location>
        <position position="384"/>
    </location>
</feature>
<dbReference type="AlphaFoldDB" id="A0AAE3KA64"/>
<proteinExistence type="inferred from homology"/>
<evidence type="ECO:0000313" key="8">
    <source>
        <dbReference type="Proteomes" id="UP001205843"/>
    </source>
</evidence>
<dbReference type="Proteomes" id="UP001205843">
    <property type="component" value="Unassembled WGS sequence"/>
</dbReference>